<organism evidence="4 5">
    <name type="scientific">Ascosphaera apis ARSEF 7405</name>
    <dbReference type="NCBI Taxonomy" id="392613"/>
    <lineage>
        <taxon>Eukaryota</taxon>
        <taxon>Fungi</taxon>
        <taxon>Dikarya</taxon>
        <taxon>Ascomycota</taxon>
        <taxon>Pezizomycotina</taxon>
        <taxon>Eurotiomycetes</taxon>
        <taxon>Eurotiomycetidae</taxon>
        <taxon>Onygenales</taxon>
        <taxon>Ascosphaeraceae</taxon>
        <taxon>Ascosphaera</taxon>
    </lineage>
</organism>
<dbReference type="PROSITE" id="PS50238">
    <property type="entry name" value="RHOGAP"/>
    <property type="match status" value="1"/>
</dbReference>
<keyword evidence="1" id="KW-0343">GTPase activation</keyword>
<dbReference type="Proteomes" id="UP000242877">
    <property type="component" value="Unassembled WGS sequence"/>
</dbReference>
<keyword evidence="5" id="KW-1185">Reference proteome</keyword>
<evidence type="ECO:0000259" key="3">
    <source>
        <dbReference type="PROSITE" id="PS50238"/>
    </source>
</evidence>
<feature type="compositionally biased region" description="Low complexity" evidence="2">
    <location>
        <begin position="222"/>
        <end position="248"/>
    </location>
</feature>
<feature type="compositionally biased region" description="Polar residues" evidence="2">
    <location>
        <begin position="390"/>
        <end position="407"/>
    </location>
</feature>
<dbReference type="InterPro" id="IPR050729">
    <property type="entry name" value="Rho-GAP"/>
</dbReference>
<gene>
    <name evidence="4" type="ORF">AAP_04788</name>
</gene>
<feature type="compositionally biased region" description="Low complexity" evidence="2">
    <location>
        <begin position="349"/>
        <end position="369"/>
    </location>
</feature>
<feature type="compositionally biased region" description="Polar residues" evidence="2">
    <location>
        <begin position="556"/>
        <end position="581"/>
    </location>
</feature>
<dbReference type="VEuPathDB" id="FungiDB:AAP_04788"/>
<dbReference type="GO" id="GO:0005938">
    <property type="term" value="C:cell cortex"/>
    <property type="evidence" value="ECO:0007669"/>
    <property type="project" value="UniProtKB-ARBA"/>
</dbReference>
<feature type="compositionally biased region" description="Low complexity" evidence="2">
    <location>
        <begin position="114"/>
        <end position="138"/>
    </location>
</feature>
<dbReference type="Pfam" id="PF00620">
    <property type="entry name" value="RhoGAP"/>
    <property type="match status" value="1"/>
</dbReference>
<feature type="compositionally biased region" description="Low complexity" evidence="2">
    <location>
        <begin position="69"/>
        <end position="86"/>
    </location>
</feature>
<feature type="compositionally biased region" description="Polar residues" evidence="2">
    <location>
        <begin position="482"/>
        <end position="504"/>
    </location>
</feature>
<feature type="region of interest" description="Disordered" evidence="2">
    <location>
        <begin position="617"/>
        <end position="679"/>
    </location>
</feature>
<dbReference type="Gene3D" id="1.10.555.10">
    <property type="entry name" value="Rho GTPase activation protein"/>
    <property type="match status" value="1"/>
</dbReference>
<evidence type="ECO:0000256" key="2">
    <source>
        <dbReference type="SAM" id="MobiDB-lite"/>
    </source>
</evidence>
<feature type="compositionally biased region" description="Polar residues" evidence="2">
    <location>
        <begin position="514"/>
        <end position="533"/>
    </location>
</feature>
<feature type="compositionally biased region" description="Low complexity" evidence="2">
    <location>
        <begin position="617"/>
        <end position="630"/>
    </location>
</feature>
<feature type="domain" description="Rho-GAP" evidence="3">
    <location>
        <begin position="765"/>
        <end position="975"/>
    </location>
</feature>
<dbReference type="SMART" id="SM00324">
    <property type="entry name" value="RhoGAP"/>
    <property type="match status" value="1"/>
</dbReference>
<dbReference type="GO" id="GO:0007165">
    <property type="term" value="P:signal transduction"/>
    <property type="evidence" value="ECO:0007669"/>
    <property type="project" value="InterPro"/>
</dbReference>
<dbReference type="InterPro" id="IPR000198">
    <property type="entry name" value="RhoGAP_dom"/>
</dbReference>
<evidence type="ECO:0000256" key="1">
    <source>
        <dbReference type="ARBA" id="ARBA00022468"/>
    </source>
</evidence>
<feature type="compositionally biased region" description="Gly residues" evidence="2">
    <location>
        <begin position="666"/>
        <end position="679"/>
    </location>
</feature>
<dbReference type="OrthoDB" id="185175at2759"/>
<comment type="caution">
    <text evidence="4">The sequence shown here is derived from an EMBL/GenBank/DDBJ whole genome shotgun (WGS) entry which is preliminary data.</text>
</comment>
<feature type="region of interest" description="Disordered" evidence="2">
    <location>
        <begin position="482"/>
        <end position="586"/>
    </location>
</feature>
<feature type="region of interest" description="Disordered" evidence="2">
    <location>
        <begin position="45"/>
        <end position="86"/>
    </location>
</feature>
<dbReference type="PANTHER" id="PTHR23176:SF125">
    <property type="entry name" value="GTPASE ACTIVATOR (BEM2), PUTATIVE (AFU_ORTHOLOGUE AFUA_7G04450)-RELATED"/>
    <property type="match status" value="1"/>
</dbReference>
<evidence type="ECO:0000313" key="5">
    <source>
        <dbReference type="Proteomes" id="UP000242877"/>
    </source>
</evidence>
<feature type="compositionally biased region" description="Basic and acidic residues" evidence="2">
    <location>
        <begin position="998"/>
        <end position="1020"/>
    </location>
</feature>
<dbReference type="CDD" id="cd00159">
    <property type="entry name" value="RhoGAP"/>
    <property type="match status" value="1"/>
</dbReference>
<sequence length="1136" mass="123240">MDARTHDRDAKANDFLQVQAKRDSVPVLPLSLSFSPLLDSSFEYLHDSAPSSPGLDDPSGCGETTNGLSVSSSPPSSSFPSNTFPVSPFSPDTLSASFACNLSRDKNQDQFPETPSQTSASHTPSQSSQSGHPTSVSSRQTLEEKDQICTLVNEISLGDTPVEKSQVSVKSYGLGLNFHKFELQSAPKKEPLWQRRLSKRGLSASSIQVSKETFQIKKMADHQQPSISASSSSQPSSQHSSTTSAATIRIVGDNKNGRPNLRIKPTNLAPLATVDRKCPTQAADDTTLPAPPSLPVSHHGRKMRPASTVAPHSPFVLRSPVSLTRPHTGKSRSPILSPLTDNDDFNCESLSPRSASVSVPVSSSPSPRLDTGDAEDTLRSHSAHGPIGQSCPSSQSTTSIETASSKASTKHGREFSKSIFNWRSSTRPSQRGGAKSSMDNLLPKSSGGRFARTQSIDFSSPHHESTTDLLARLPDNIINNNRIDAGNKSNGSPPTAIYSSSTFHGETIPEAPSELNSPTAQQSHTAPVQQNPFSYKKKPRFGGLLNRSRSIRNEEQTLTLRRPITSTGTPTLSPSNSTASKPSPDHVAVQLAAQSVDDNLVSPATAPMYGDRAFHEAAAAQESGSSAQSQTDVGSTNDDNSRTGVEEPPVLNRSEKLESKGHRGKGSSGSGGSGGSGSTAGIGNTFLNGIKHTGNNAAKGIGRAGKGFFGKIMRSDTGGLDSQNGSGYGHYSSRYGGSTASDDTYVCKVINLPLIEQTRKTRIGKRLENSMDKTEYWMPALPWRCIDYLNFKGCEEEGLYRVPGSGKDVKHWQRRFDTELDINLFDEPELYDINTIGSMFKAWLRELPDEIFPKATQAKIAEECAGATTAPQMLKDELSKLPPQNYYLLFAITCHLSLLHSYVEKNKMDYRNLCICFQPCMKIEAFCFWFLVCDWKNCWQGCWTEKEYLAIEEEYEAREREEAEKRLLQNPTPSPSIAPTIKQDLAVSPTVCKGKNSPFEKKREGKNALKGTFDKREARKTMMFPPKISQPISSPISSVGPSHSHSKSVAPAFFSTKRKPAPLGLDPAGNSPKHSPLIDSPRSKSVNPSDIKELDPVSPQPRPRSSSLRDETSHSRSASHLPELGPPLSPIQIGIN</sequence>
<feature type="compositionally biased region" description="Low complexity" evidence="2">
    <location>
        <begin position="1025"/>
        <end position="1049"/>
    </location>
</feature>
<feature type="region of interest" description="Disordered" evidence="2">
    <location>
        <begin position="217"/>
        <end position="463"/>
    </location>
</feature>
<name>A0A166NAF4_9EURO</name>
<evidence type="ECO:0000313" key="4">
    <source>
        <dbReference type="EMBL" id="KZZ88690.1"/>
    </source>
</evidence>
<dbReference type="AlphaFoldDB" id="A0A166NAF4"/>
<dbReference type="EMBL" id="AZGZ01000024">
    <property type="protein sequence ID" value="KZZ88690.1"/>
    <property type="molecule type" value="Genomic_DNA"/>
</dbReference>
<feature type="region of interest" description="Disordered" evidence="2">
    <location>
        <begin position="992"/>
        <end position="1136"/>
    </location>
</feature>
<protein>
    <submittedName>
        <fullName evidence="4">Rho GTPase activation protein</fullName>
    </submittedName>
</protein>
<dbReference type="GO" id="GO:0005096">
    <property type="term" value="F:GTPase activator activity"/>
    <property type="evidence" value="ECO:0007669"/>
    <property type="project" value="UniProtKB-KW"/>
</dbReference>
<dbReference type="SUPFAM" id="SSF48350">
    <property type="entry name" value="GTPase activation domain, GAP"/>
    <property type="match status" value="1"/>
</dbReference>
<accession>A0A166NAF4</accession>
<reference evidence="4 5" key="1">
    <citation type="journal article" date="2016" name="Genome Biol. Evol.">
        <title>Divergent and convergent evolution of fungal pathogenicity.</title>
        <authorList>
            <person name="Shang Y."/>
            <person name="Xiao G."/>
            <person name="Zheng P."/>
            <person name="Cen K."/>
            <person name="Zhan S."/>
            <person name="Wang C."/>
        </authorList>
    </citation>
    <scope>NUCLEOTIDE SEQUENCE [LARGE SCALE GENOMIC DNA]</scope>
    <source>
        <strain evidence="4 5">ARSEF 7405</strain>
    </source>
</reference>
<feature type="compositionally biased region" description="Polar residues" evidence="2">
    <location>
        <begin position="418"/>
        <end position="429"/>
    </location>
</feature>
<dbReference type="InterPro" id="IPR008936">
    <property type="entry name" value="Rho_GTPase_activation_prot"/>
</dbReference>
<proteinExistence type="predicted"/>
<dbReference type="PANTHER" id="PTHR23176">
    <property type="entry name" value="RHO/RAC/CDC GTPASE-ACTIVATING PROTEIN"/>
    <property type="match status" value="1"/>
</dbReference>
<feature type="region of interest" description="Disordered" evidence="2">
    <location>
        <begin position="101"/>
        <end position="143"/>
    </location>
</feature>